<evidence type="ECO:0008006" key="5">
    <source>
        <dbReference type="Google" id="ProtNLM"/>
    </source>
</evidence>
<proteinExistence type="predicted"/>
<dbReference type="EMBL" id="SDPU01000020">
    <property type="protein sequence ID" value="RYU12901.1"/>
    <property type="molecule type" value="Genomic_DNA"/>
</dbReference>
<dbReference type="AlphaFoldDB" id="A0A4Q5J5P3"/>
<dbReference type="Proteomes" id="UP000291189">
    <property type="component" value="Unassembled WGS sequence"/>
</dbReference>
<feature type="transmembrane region" description="Helical" evidence="2">
    <location>
        <begin position="20"/>
        <end position="39"/>
    </location>
</feature>
<evidence type="ECO:0000256" key="2">
    <source>
        <dbReference type="SAM" id="Phobius"/>
    </source>
</evidence>
<gene>
    <name evidence="3" type="ORF">ETU37_08050</name>
</gene>
<name>A0A4Q5J5P3_9ACTN</name>
<reference evidence="3 4" key="1">
    <citation type="submission" date="2019-01" db="EMBL/GenBank/DDBJ databases">
        <title>Nocardioides guangzhouensis sp. nov., an actinobacterium isolated from soil.</title>
        <authorList>
            <person name="Fu Y."/>
            <person name="Cai Y."/>
            <person name="Lin Z."/>
            <person name="Chen P."/>
        </authorList>
    </citation>
    <scope>NUCLEOTIDE SEQUENCE [LARGE SCALE GENOMIC DNA]</scope>
    <source>
        <strain evidence="3 4">NBRC 105384</strain>
    </source>
</reference>
<dbReference type="OrthoDB" id="3785371at2"/>
<keyword evidence="4" id="KW-1185">Reference proteome</keyword>
<comment type="caution">
    <text evidence="3">The sequence shown here is derived from an EMBL/GenBank/DDBJ whole genome shotgun (WGS) entry which is preliminary data.</text>
</comment>
<organism evidence="3 4">
    <name type="scientific">Nocardioides iriomotensis</name>
    <dbReference type="NCBI Taxonomy" id="715784"/>
    <lineage>
        <taxon>Bacteria</taxon>
        <taxon>Bacillati</taxon>
        <taxon>Actinomycetota</taxon>
        <taxon>Actinomycetes</taxon>
        <taxon>Propionibacteriales</taxon>
        <taxon>Nocardioidaceae</taxon>
        <taxon>Nocardioides</taxon>
    </lineage>
</organism>
<keyword evidence="2" id="KW-1133">Transmembrane helix</keyword>
<evidence type="ECO:0000256" key="1">
    <source>
        <dbReference type="SAM" id="MobiDB-lite"/>
    </source>
</evidence>
<dbReference type="RefSeq" id="WP_129986720.1">
    <property type="nucleotide sequence ID" value="NZ_SDPU01000020.1"/>
</dbReference>
<evidence type="ECO:0000313" key="4">
    <source>
        <dbReference type="Proteomes" id="UP000291189"/>
    </source>
</evidence>
<sequence>MARRRGRRAARRWLGLPPRYVVLGVVVLLLAGTVVAGLLREDSPGPAADAPRGSSSDPGPDLAEADLDLSNLPLPRSPFCALVDDDRVPVALGSPVRDSDAYGVGDRVDLAGGAGDNSDEYACTWTGSGGTEARAWVFAPAVSPRQARTLAADAREEAGCEDLAGRTTYGRPGLTRVCSGAGTVTASLRGLFGDAWLTCEVSDDEASEDDVRSRAEQWCVHVATTIGAS</sequence>
<feature type="region of interest" description="Disordered" evidence="1">
    <location>
        <begin position="41"/>
        <end position="68"/>
    </location>
</feature>
<evidence type="ECO:0000313" key="3">
    <source>
        <dbReference type="EMBL" id="RYU12901.1"/>
    </source>
</evidence>
<protein>
    <recommendedName>
        <fullName evidence="5">DUF3558 domain-containing protein</fullName>
    </recommendedName>
</protein>
<keyword evidence="2" id="KW-0472">Membrane</keyword>
<accession>A0A4Q5J5P3</accession>
<keyword evidence="2" id="KW-0812">Transmembrane</keyword>